<dbReference type="EMBL" id="MU854464">
    <property type="protein sequence ID" value="KAK4034835.1"/>
    <property type="molecule type" value="Genomic_DNA"/>
</dbReference>
<feature type="signal peptide" evidence="3">
    <location>
        <begin position="1"/>
        <end position="22"/>
    </location>
</feature>
<feature type="chain" id="PRO_5042964573" evidence="3">
    <location>
        <begin position="23"/>
        <end position="371"/>
    </location>
</feature>
<keyword evidence="2" id="KW-0812">Transmembrane</keyword>
<evidence type="ECO:0000256" key="2">
    <source>
        <dbReference type="SAM" id="Phobius"/>
    </source>
</evidence>
<reference evidence="5" key="1">
    <citation type="journal article" date="2023" name="Mol. Phylogenet. Evol.">
        <title>Genome-scale phylogeny and comparative genomics of the fungal order Sordariales.</title>
        <authorList>
            <person name="Hensen N."/>
            <person name="Bonometti L."/>
            <person name="Westerberg I."/>
            <person name="Brannstrom I.O."/>
            <person name="Guillou S."/>
            <person name="Cros-Aarteil S."/>
            <person name="Calhoun S."/>
            <person name="Haridas S."/>
            <person name="Kuo A."/>
            <person name="Mondo S."/>
            <person name="Pangilinan J."/>
            <person name="Riley R."/>
            <person name="LaButti K."/>
            <person name="Andreopoulos B."/>
            <person name="Lipzen A."/>
            <person name="Chen C."/>
            <person name="Yan M."/>
            <person name="Daum C."/>
            <person name="Ng V."/>
            <person name="Clum A."/>
            <person name="Steindorff A."/>
            <person name="Ohm R.A."/>
            <person name="Martin F."/>
            <person name="Silar P."/>
            <person name="Natvig D.O."/>
            <person name="Lalanne C."/>
            <person name="Gautier V."/>
            <person name="Ament-Velasquez S.L."/>
            <person name="Kruys A."/>
            <person name="Hutchinson M.I."/>
            <person name="Powell A.J."/>
            <person name="Barry K."/>
            <person name="Miller A.N."/>
            <person name="Grigoriev I.V."/>
            <person name="Debuchy R."/>
            <person name="Gladieux P."/>
            <person name="Hiltunen Thoren M."/>
            <person name="Johannesson H."/>
        </authorList>
    </citation>
    <scope>NUCLEOTIDE SEQUENCE [LARGE SCALE GENOMIC DNA]</scope>
    <source>
        <strain evidence="5">CBS 284.82</strain>
    </source>
</reference>
<keyword evidence="5" id="KW-1185">Reference proteome</keyword>
<keyword evidence="3" id="KW-0732">Signal</keyword>
<evidence type="ECO:0000313" key="4">
    <source>
        <dbReference type="EMBL" id="KAK4034835.1"/>
    </source>
</evidence>
<accession>A0AAN6PCA7</accession>
<evidence type="ECO:0000256" key="1">
    <source>
        <dbReference type="SAM" id="MobiDB-lite"/>
    </source>
</evidence>
<protein>
    <submittedName>
        <fullName evidence="4">Uncharacterized protein</fullName>
    </submittedName>
</protein>
<dbReference type="Pfam" id="PF14610">
    <property type="entry name" value="Psg1"/>
    <property type="match status" value="1"/>
</dbReference>
<dbReference type="AlphaFoldDB" id="A0AAN6PCA7"/>
<keyword evidence="2" id="KW-0472">Membrane</keyword>
<proteinExistence type="predicted"/>
<dbReference type="Proteomes" id="UP001303115">
    <property type="component" value="Unassembled WGS sequence"/>
</dbReference>
<dbReference type="InterPro" id="IPR028000">
    <property type="entry name" value="Pma1"/>
</dbReference>
<gene>
    <name evidence="4" type="ORF">C8A01DRAFT_18434</name>
</gene>
<evidence type="ECO:0000256" key="3">
    <source>
        <dbReference type="SAM" id="SignalP"/>
    </source>
</evidence>
<feature type="compositionally biased region" description="Basic and acidic residues" evidence="1">
    <location>
        <begin position="340"/>
        <end position="353"/>
    </location>
</feature>
<comment type="caution">
    <text evidence="4">The sequence shown here is derived from an EMBL/GenBank/DDBJ whole genome shotgun (WGS) entry which is preliminary data.</text>
</comment>
<feature type="region of interest" description="Disordered" evidence="1">
    <location>
        <begin position="302"/>
        <end position="371"/>
    </location>
</feature>
<feature type="compositionally biased region" description="Basic and acidic residues" evidence="1">
    <location>
        <begin position="360"/>
        <end position="371"/>
    </location>
</feature>
<feature type="transmembrane region" description="Helical" evidence="2">
    <location>
        <begin position="258"/>
        <end position="277"/>
    </location>
</feature>
<evidence type="ECO:0000313" key="5">
    <source>
        <dbReference type="Proteomes" id="UP001303115"/>
    </source>
</evidence>
<sequence>MRGTNPVRHLAVGATLLHHALALPQAGITVDPAPIAWVTVDASGSAQTITPSVITTEGHRATVSEAPSNLRSTTTYTLSTSGRPSTYTGLAPVASATGTGGSLAGVFPACDSNANVGAVEPFCLPKPGSELHPGMTYYITWSPTYFSPANLSVSLNVLYLDDEAGGGTTGFTSPPIPASAGFYAFPIPADFLTLHNNPSSQQQQKQDRYNITFLLAYPDDTSTANAPNDLITRVGPTVFITPLTPSLTTPTSPNITPIIVPIILVGAAAMLAVLCTLSWRKNGRARAVVGWAVGKMKMKRRSVEGGGYGQRQSRAERVGGGPWGGGGDDKSETDVGIQLTERDSWSPTGRREGGGGGNVFREEVERQARLG</sequence>
<name>A0AAN6PCA7_9PEZI</name>
<organism evidence="4 5">
    <name type="scientific">Parachaetomium inaequale</name>
    <dbReference type="NCBI Taxonomy" id="2588326"/>
    <lineage>
        <taxon>Eukaryota</taxon>
        <taxon>Fungi</taxon>
        <taxon>Dikarya</taxon>
        <taxon>Ascomycota</taxon>
        <taxon>Pezizomycotina</taxon>
        <taxon>Sordariomycetes</taxon>
        <taxon>Sordariomycetidae</taxon>
        <taxon>Sordariales</taxon>
        <taxon>Chaetomiaceae</taxon>
        <taxon>Parachaetomium</taxon>
    </lineage>
</organism>
<keyword evidence="2" id="KW-1133">Transmembrane helix</keyword>